<evidence type="ECO:0000256" key="1">
    <source>
        <dbReference type="SAM" id="MobiDB-lite"/>
    </source>
</evidence>
<accession>A0AAV5EPQ0</accession>
<feature type="domain" description="J" evidence="2">
    <location>
        <begin position="67"/>
        <end position="131"/>
    </location>
</feature>
<evidence type="ECO:0000313" key="3">
    <source>
        <dbReference type="EMBL" id="GJN25378.1"/>
    </source>
</evidence>
<dbReference type="InterPro" id="IPR001623">
    <property type="entry name" value="DnaJ_domain"/>
</dbReference>
<reference evidence="3" key="1">
    <citation type="journal article" date="2018" name="DNA Res.">
        <title>Multiple hybrid de novo genome assembly of finger millet, an orphan allotetraploid crop.</title>
        <authorList>
            <person name="Hatakeyama M."/>
            <person name="Aluri S."/>
            <person name="Balachadran M.T."/>
            <person name="Sivarajan S.R."/>
            <person name="Patrignani A."/>
            <person name="Gruter S."/>
            <person name="Poveda L."/>
            <person name="Shimizu-Inatsugi R."/>
            <person name="Baeten J."/>
            <person name="Francoijs K.J."/>
            <person name="Nataraja K.N."/>
            <person name="Reddy Y.A.N."/>
            <person name="Phadnis S."/>
            <person name="Ravikumar R.L."/>
            <person name="Schlapbach R."/>
            <person name="Sreeman S.M."/>
            <person name="Shimizu K.K."/>
        </authorList>
    </citation>
    <scope>NUCLEOTIDE SEQUENCE</scope>
</reference>
<reference evidence="3" key="2">
    <citation type="submission" date="2021-12" db="EMBL/GenBank/DDBJ databases">
        <title>Resequencing data analysis of finger millet.</title>
        <authorList>
            <person name="Hatakeyama M."/>
            <person name="Aluri S."/>
            <person name="Balachadran M.T."/>
            <person name="Sivarajan S.R."/>
            <person name="Poveda L."/>
            <person name="Shimizu-Inatsugi R."/>
            <person name="Schlapbach R."/>
            <person name="Sreeman S.M."/>
            <person name="Shimizu K.K."/>
        </authorList>
    </citation>
    <scope>NUCLEOTIDE SEQUENCE</scope>
</reference>
<dbReference type="PRINTS" id="PR00625">
    <property type="entry name" value="JDOMAIN"/>
</dbReference>
<organism evidence="3 4">
    <name type="scientific">Eleusine coracana subsp. coracana</name>
    <dbReference type="NCBI Taxonomy" id="191504"/>
    <lineage>
        <taxon>Eukaryota</taxon>
        <taxon>Viridiplantae</taxon>
        <taxon>Streptophyta</taxon>
        <taxon>Embryophyta</taxon>
        <taxon>Tracheophyta</taxon>
        <taxon>Spermatophyta</taxon>
        <taxon>Magnoliopsida</taxon>
        <taxon>Liliopsida</taxon>
        <taxon>Poales</taxon>
        <taxon>Poaceae</taxon>
        <taxon>PACMAD clade</taxon>
        <taxon>Chloridoideae</taxon>
        <taxon>Cynodonteae</taxon>
        <taxon>Eleusininae</taxon>
        <taxon>Eleusine</taxon>
    </lineage>
</organism>
<dbReference type="Pfam" id="PF00226">
    <property type="entry name" value="DnaJ"/>
    <property type="match status" value="1"/>
</dbReference>
<dbReference type="InterPro" id="IPR018253">
    <property type="entry name" value="DnaJ_domain_CS"/>
</dbReference>
<dbReference type="EMBL" id="BQKI01000078">
    <property type="protein sequence ID" value="GJN25378.1"/>
    <property type="molecule type" value="Genomic_DNA"/>
</dbReference>
<dbReference type="AlphaFoldDB" id="A0AAV5EPQ0"/>
<dbReference type="SMART" id="SM00271">
    <property type="entry name" value="DnaJ"/>
    <property type="match status" value="1"/>
</dbReference>
<dbReference type="Proteomes" id="UP001054889">
    <property type="component" value="Unassembled WGS sequence"/>
</dbReference>
<comment type="caution">
    <text evidence="3">The sequence shown here is derived from an EMBL/GenBank/DDBJ whole genome shotgun (WGS) entry which is preliminary data.</text>
</comment>
<feature type="region of interest" description="Disordered" evidence="1">
    <location>
        <begin position="137"/>
        <end position="157"/>
    </location>
</feature>
<dbReference type="PANTHER" id="PTHR47374">
    <property type="entry name" value="ENDOSOME ANTIGEN-LIKE PROTEIN, PUTATIVE (DUF3444)-RELATED"/>
    <property type="match status" value="1"/>
</dbReference>
<dbReference type="GO" id="GO:0005783">
    <property type="term" value="C:endoplasmic reticulum"/>
    <property type="evidence" value="ECO:0007669"/>
    <property type="project" value="UniProtKB-ARBA"/>
</dbReference>
<dbReference type="PROSITE" id="PS50076">
    <property type="entry name" value="DNAJ_2"/>
    <property type="match status" value="1"/>
</dbReference>
<dbReference type="Gene3D" id="1.10.287.110">
    <property type="entry name" value="DnaJ domain"/>
    <property type="match status" value="1"/>
</dbReference>
<gene>
    <name evidence="3" type="primary">gb13199</name>
    <name evidence="3" type="ORF">PR202_gb13199</name>
</gene>
<dbReference type="PROSITE" id="PS00636">
    <property type="entry name" value="DNAJ_1"/>
    <property type="match status" value="1"/>
</dbReference>
<keyword evidence="4" id="KW-1185">Reference proteome</keyword>
<dbReference type="InterPro" id="IPR036869">
    <property type="entry name" value="J_dom_sf"/>
</dbReference>
<evidence type="ECO:0000313" key="4">
    <source>
        <dbReference type="Proteomes" id="UP001054889"/>
    </source>
</evidence>
<evidence type="ECO:0000259" key="2">
    <source>
        <dbReference type="PROSITE" id="PS50076"/>
    </source>
</evidence>
<dbReference type="CDD" id="cd06257">
    <property type="entry name" value="DnaJ"/>
    <property type="match status" value="1"/>
</dbReference>
<dbReference type="SUPFAM" id="SSF46565">
    <property type="entry name" value="Chaperone J-domain"/>
    <property type="match status" value="1"/>
</dbReference>
<protein>
    <recommendedName>
        <fullName evidence="2">J domain-containing protein</fullName>
    </recommendedName>
</protein>
<proteinExistence type="predicted"/>
<dbReference type="PANTHER" id="PTHR47374:SF6">
    <property type="entry name" value="ENDOSOME ANTIGEN-LIKE PROTEIN, PUTATIVE (DUF3444)-RELATED"/>
    <property type="match status" value="1"/>
</dbReference>
<sequence length="311" mass="35253">MSKCRGEEAIKAKDMALKKMDNNDFGSAQRILLEALKISPDLEDISKLLTICNVHCAAKKKVKKQIDWYGILQVDVAAEETIIKRQFQKLVMLVHPDKNKFAGAEAAFKLVAQANSILSDATNRVLYDTRYMNNVSNNVPSKAKQHSRKTAQTSSKPRSAELAFWTMCPCCETRYQFHNNTQANAAGEKDNTMAQATCTAGCDYEVLSFPHPGYHFIGQLEMKKTCQTKEFPCRKPKDMSQKVFYNWILHVYLLTLIKHFPQQRKGSPGDTCPRELEISLRVPSFRLTKERGGKLNGFYELDPASVPDVFM</sequence>
<name>A0AAV5EPQ0_ELECO</name>